<dbReference type="PANTHER" id="PTHR43418">
    <property type="entry name" value="MULTIFUNCTIONAL TRYPTOPHAN BIOSYNTHESIS PROTEIN-RELATED"/>
    <property type="match status" value="1"/>
</dbReference>
<feature type="domain" description="Carbamoyl-phosphate synthase small subunit N-terminal" evidence="13">
    <location>
        <begin position="5"/>
        <end position="135"/>
    </location>
</feature>
<feature type="binding site" evidence="11">
    <location>
        <position position="309"/>
    </location>
    <ligand>
        <name>L-glutamine</name>
        <dbReference type="ChEBI" id="CHEBI:58359"/>
    </ligand>
</feature>
<dbReference type="SUPFAM" id="SSF52021">
    <property type="entry name" value="Carbamoyl phosphate synthetase, small subunit N-terminal domain"/>
    <property type="match status" value="1"/>
</dbReference>
<dbReference type="InterPro" id="IPR050472">
    <property type="entry name" value="Anth_synth/Amidotransfase"/>
</dbReference>
<dbReference type="SUPFAM" id="SSF52317">
    <property type="entry name" value="Class I glutamine amidotransferase-like"/>
    <property type="match status" value="1"/>
</dbReference>
<dbReference type="GO" id="GO:0004359">
    <property type="term" value="F:glutaminase activity"/>
    <property type="evidence" value="ECO:0007669"/>
    <property type="project" value="RHEA"/>
</dbReference>
<proteinExistence type="inferred from homology"/>
<feature type="binding site" evidence="11">
    <location>
        <position position="49"/>
    </location>
    <ligand>
        <name>L-glutamine</name>
        <dbReference type="ChEBI" id="CHEBI:58359"/>
    </ligand>
</feature>
<comment type="catalytic activity">
    <reaction evidence="10 11">
        <text>L-glutamine + H2O = L-glutamate + NH4(+)</text>
        <dbReference type="Rhea" id="RHEA:15889"/>
        <dbReference type="ChEBI" id="CHEBI:15377"/>
        <dbReference type="ChEBI" id="CHEBI:28938"/>
        <dbReference type="ChEBI" id="CHEBI:29985"/>
        <dbReference type="ChEBI" id="CHEBI:58359"/>
    </reaction>
</comment>
<feature type="active site" description="Nucleophile" evidence="11">
    <location>
        <position position="264"/>
    </location>
</feature>
<dbReference type="GO" id="GO:0005524">
    <property type="term" value="F:ATP binding"/>
    <property type="evidence" value="ECO:0007669"/>
    <property type="project" value="UniProtKB-UniRule"/>
</dbReference>
<evidence type="ECO:0000256" key="11">
    <source>
        <dbReference type="HAMAP-Rule" id="MF_01209"/>
    </source>
</evidence>
<accession>A0A538U9H5</accession>
<dbReference type="EC" id="6.3.5.5" evidence="11"/>
<dbReference type="InterPro" id="IPR036480">
    <property type="entry name" value="CarbP_synth_ssu_N_sf"/>
</dbReference>
<evidence type="ECO:0000256" key="12">
    <source>
        <dbReference type="SAM" id="MobiDB-lite"/>
    </source>
</evidence>
<evidence type="ECO:0000256" key="2">
    <source>
        <dbReference type="ARBA" id="ARBA00005077"/>
    </source>
</evidence>
<dbReference type="HAMAP" id="MF_01209">
    <property type="entry name" value="CPSase_S_chain"/>
    <property type="match status" value="1"/>
</dbReference>
<dbReference type="CDD" id="cd01744">
    <property type="entry name" value="GATase1_CPSase"/>
    <property type="match status" value="1"/>
</dbReference>
<comment type="pathway">
    <text evidence="1 11">Pyrimidine metabolism; UMP biosynthesis via de novo pathway; (S)-dihydroorotate from bicarbonate: step 1/3.</text>
</comment>
<evidence type="ECO:0000256" key="9">
    <source>
        <dbReference type="ARBA" id="ARBA00048816"/>
    </source>
</evidence>
<comment type="subunit">
    <text evidence="11">Composed of two chains; the small (or glutamine) chain promotes the hydrolysis of glutamine to ammonia, which is used by the large (or ammonia) chain to synthesize carbamoyl phosphate. Tetramer of heterodimers (alpha,beta)4.</text>
</comment>
<evidence type="ECO:0000256" key="6">
    <source>
        <dbReference type="ARBA" id="ARBA00022840"/>
    </source>
</evidence>
<keyword evidence="6 11" id="KW-0067">ATP-binding</keyword>
<gene>
    <name evidence="11 14" type="primary">carA</name>
    <name evidence="14" type="ORF">E6K80_02615</name>
</gene>
<keyword evidence="5 11" id="KW-0547">Nucleotide-binding</keyword>
<feature type="binding site" evidence="11">
    <location>
        <position position="268"/>
    </location>
    <ligand>
        <name>L-glutamine</name>
        <dbReference type="ChEBI" id="CHEBI:58359"/>
    </ligand>
</feature>
<dbReference type="AlphaFoldDB" id="A0A538U9H5"/>
<feature type="active site" evidence="11">
    <location>
        <position position="349"/>
    </location>
</feature>
<protein>
    <recommendedName>
        <fullName evidence="11">Carbamoyl phosphate synthase small chain</fullName>
        <ecNumber evidence="11">6.3.5.5</ecNumber>
    </recommendedName>
    <alternativeName>
        <fullName evidence="11">Carbamoyl phosphate synthetase glutamine chain</fullName>
    </alternativeName>
</protein>
<organism evidence="14 15">
    <name type="scientific">Eiseniibacteriota bacterium</name>
    <dbReference type="NCBI Taxonomy" id="2212470"/>
    <lineage>
        <taxon>Bacteria</taxon>
        <taxon>Candidatus Eiseniibacteriota</taxon>
    </lineage>
</organism>
<feature type="region of interest" description="CPSase" evidence="11">
    <location>
        <begin position="1"/>
        <end position="184"/>
    </location>
</feature>
<feature type="active site" evidence="11">
    <location>
        <position position="351"/>
    </location>
</feature>
<dbReference type="UniPathway" id="UPA00068">
    <property type="reaction ID" value="UER00171"/>
</dbReference>
<dbReference type="InterPro" id="IPR002474">
    <property type="entry name" value="CarbamoylP_synth_ssu_N"/>
</dbReference>
<dbReference type="InterPro" id="IPR017926">
    <property type="entry name" value="GATASE"/>
</dbReference>
<reference evidence="14 15" key="1">
    <citation type="journal article" date="2019" name="Nat. Microbiol.">
        <title>Mediterranean grassland soil C-N compound turnover is dependent on rainfall and depth, and is mediated by genomically divergent microorganisms.</title>
        <authorList>
            <person name="Diamond S."/>
            <person name="Andeer P.F."/>
            <person name="Li Z."/>
            <person name="Crits-Christoph A."/>
            <person name="Burstein D."/>
            <person name="Anantharaman K."/>
            <person name="Lane K.R."/>
            <person name="Thomas B.C."/>
            <person name="Pan C."/>
            <person name="Northen T.R."/>
            <person name="Banfield J.F."/>
        </authorList>
    </citation>
    <scope>NUCLEOTIDE SEQUENCE [LARGE SCALE GENOMIC DNA]</scope>
    <source>
        <strain evidence="14">WS_10</strain>
    </source>
</reference>
<dbReference type="InterPro" id="IPR029062">
    <property type="entry name" value="Class_I_gatase-like"/>
</dbReference>
<dbReference type="GO" id="GO:0044205">
    <property type="term" value="P:'de novo' UMP biosynthetic process"/>
    <property type="evidence" value="ECO:0007669"/>
    <property type="project" value="UniProtKB-UniRule"/>
</dbReference>
<dbReference type="PRINTS" id="PR00097">
    <property type="entry name" value="ANTSNTHASEII"/>
</dbReference>
<comment type="catalytic activity">
    <reaction evidence="9 11">
        <text>hydrogencarbonate + L-glutamine + 2 ATP + H2O = carbamoyl phosphate + L-glutamate + 2 ADP + phosphate + 2 H(+)</text>
        <dbReference type="Rhea" id="RHEA:18633"/>
        <dbReference type="ChEBI" id="CHEBI:15377"/>
        <dbReference type="ChEBI" id="CHEBI:15378"/>
        <dbReference type="ChEBI" id="CHEBI:17544"/>
        <dbReference type="ChEBI" id="CHEBI:29985"/>
        <dbReference type="ChEBI" id="CHEBI:30616"/>
        <dbReference type="ChEBI" id="CHEBI:43474"/>
        <dbReference type="ChEBI" id="CHEBI:58228"/>
        <dbReference type="ChEBI" id="CHEBI:58359"/>
        <dbReference type="ChEBI" id="CHEBI:456216"/>
        <dbReference type="EC" id="6.3.5.5"/>
    </reaction>
</comment>
<keyword evidence="11" id="KW-0028">Amino-acid biosynthesis</keyword>
<feature type="binding site" evidence="11">
    <location>
        <position position="306"/>
    </location>
    <ligand>
        <name>L-glutamine</name>
        <dbReference type="ChEBI" id="CHEBI:58359"/>
    </ligand>
</feature>
<keyword evidence="8 11" id="KW-0665">Pyrimidine biosynthesis</keyword>
<evidence type="ECO:0000313" key="15">
    <source>
        <dbReference type="Proteomes" id="UP000319836"/>
    </source>
</evidence>
<dbReference type="NCBIfam" id="TIGR01368">
    <property type="entry name" value="CPSaseIIsmall"/>
    <property type="match status" value="1"/>
</dbReference>
<dbReference type="InterPro" id="IPR006274">
    <property type="entry name" value="CarbamoylP_synth_ssu"/>
</dbReference>
<keyword evidence="11" id="KW-0055">Arginine biosynthesis</keyword>
<evidence type="ECO:0000256" key="3">
    <source>
        <dbReference type="ARBA" id="ARBA00007800"/>
    </source>
</evidence>
<comment type="function">
    <text evidence="11">Small subunit of the glutamine-dependent carbamoyl phosphate synthetase (CPSase). CPSase catalyzes the formation of carbamoyl phosphate from the ammonia moiety of glutamine, carbonate, and phosphate donated by ATP, constituting the first step of 2 biosynthetic pathways, one leading to arginine and/or urea and the other to pyrimidine nucleotides. The small subunit (glutamine amidotransferase) binds and cleaves glutamine to supply the large subunit with the substrate ammonia.</text>
</comment>
<dbReference type="GO" id="GO:0006541">
    <property type="term" value="P:glutamine metabolic process"/>
    <property type="evidence" value="ECO:0007669"/>
    <property type="project" value="InterPro"/>
</dbReference>
<dbReference type="PANTHER" id="PTHR43418:SF7">
    <property type="entry name" value="CARBAMOYL-PHOSPHATE SYNTHASE SMALL CHAIN"/>
    <property type="match status" value="1"/>
</dbReference>
<dbReference type="Gene3D" id="3.40.50.880">
    <property type="match status" value="1"/>
</dbReference>
<evidence type="ECO:0000256" key="8">
    <source>
        <dbReference type="ARBA" id="ARBA00022975"/>
    </source>
</evidence>
<dbReference type="PRINTS" id="PR00099">
    <property type="entry name" value="CPSGATASE"/>
</dbReference>
<keyword evidence="4 11" id="KW-0436">Ligase</keyword>
<sequence>MTRRPPAILALEDGRAFHGESFGAPVETTGEVVFNTAMSGYQEVMSDPSYCGQIVTFTYPLLGNYGVNDEDWESDRFRAQAMVCREVCEWPSNWRSTGRLDDLLADKNVPGICGIDTRALTRHLRTRGVMRGCLSAVDLDVDSLVDKARAAPRMEGLALADLVTCGEPYWWTDAGPADAPEPGDRERPLAAVYDFGVKYNILRRLRAEGFRVRVVPARTPAHEVLALAPDGVVLSNGPGDPEPLAFAIAAAREVAEAVPTLGICLGHQLLGLAFGGRTGKLKFGHRGANHPVIDLRTGLVEVTSQNHGFHVDPRSLPAGTFEPTHVSGNDRTLEGMKHRGLPVLACQYHPEASPGPHDARPWFRAFRELVSARPRPETEPESPPVPAGTAPRGSR</sequence>
<evidence type="ECO:0000256" key="4">
    <source>
        <dbReference type="ARBA" id="ARBA00022598"/>
    </source>
</evidence>
<dbReference type="Gene3D" id="3.50.30.20">
    <property type="entry name" value="Carbamoyl-phosphate synthase small subunit, N-terminal domain"/>
    <property type="match status" value="1"/>
</dbReference>
<dbReference type="Proteomes" id="UP000319836">
    <property type="component" value="Unassembled WGS sequence"/>
</dbReference>
<name>A0A538U9H5_UNCEI</name>
<comment type="similarity">
    <text evidence="3 11">Belongs to the CarA family.</text>
</comment>
<dbReference type="PROSITE" id="PS51273">
    <property type="entry name" value="GATASE_TYPE_1"/>
    <property type="match status" value="1"/>
</dbReference>
<dbReference type="Pfam" id="PF00117">
    <property type="entry name" value="GATase"/>
    <property type="match status" value="1"/>
</dbReference>
<keyword evidence="7 11" id="KW-0315">Glutamine amidotransferase</keyword>
<dbReference type="Pfam" id="PF00988">
    <property type="entry name" value="CPSase_sm_chain"/>
    <property type="match status" value="1"/>
</dbReference>
<evidence type="ECO:0000256" key="10">
    <source>
        <dbReference type="ARBA" id="ARBA00049285"/>
    </source>
</evidence>
<comment type="caution">
    <text evidence="14">The sequence shown here is derived from an EMBL/GenBank/DDBJ whole genome shotgun (WGS) entry which is preliminary data.</text>
</comment>
<feature type="binding site" evidence="11">
    <location>
        <position position="308"/>
    </location>
    <ligand>
        <name>L-glutamine</name>
        <dbReference type="ChEBI" id="CHEBI:58359"/>
    </ligand>
</feature>
<dbReference type="UniPathway" id="UPA00070">
    <property type="reaction ID" value="UER00115"/>
</dbReference>
<dbReference type="PRINTS" id="PR00096">
    <property type="entry name" value="GATASE"/>
</dbReference>
<evidence type="ECO:0000256" key="5">
    <source>
        <dbReference type="ARBA" id="ARBA00022741"/>
    </source>
</evidence>
<evidence type="ECO:0000256" key="7">
    <source>
        <dbReference type="ARBA" id="ARBA00022962"/>
    </source>
</evidence>
<evidence type="ECO:0000256" key="1">
    <source>
        <dbReference type="ARBA" id="ARBA00004812"/>
    </source>
</evidence>
<dbReference type="EMBL" id="VBPA01000055">
    <property type="protein sequence ID" value="TMQ72524.1"/>
    <property type="molecule type" value="Genomic_DNA"/>
</dbReference>
<feature type="binding site" evidence="11">
    <location>
        <position position="237"/>
    </location>
    <ligand>
        <name>L-glutamine</name>
        <dbReference type="ChEBI" id="CHEBI:58359"/>
    </ligand>
</feature>
<feature type="region of interest" description="Disordered" evidence="12">
    <location>
        <begin position="372"/>
        <end position="395"/>
    </location>
</feature>
<evidence type="ECO:0000259" key="13">
    <source>
        <dbReference type="SMART" id="SM01097"/>
    </source>
</evidence>
<dbReference type="InterPro" id="IPR035686">
    <property type="entry name" value="CPSase_GATase1"/>
</dbReference>
<comment type="pathway">
    <text evidence="2 11">Amino-acid biosynthesis; L-arginine biosynthesis; carbamoyl phosphate from bicarbonate: step 1/1.</text>
</comment>
<dbReference type="FunFam" id="3.50.30.20:FF:000001">
    <property type="entry name" value="Carbamoyl-phosphate synthase small chain"/>
    <property type="match status" value="1"/>
</dbReference>
<dbReference type="SMART" id="SM01097">
    <property type="entry name" value="CPSase_sm_chain"/>
    <property type="match status" value="1"/>
</dbReference>
<dbReference type="GO" id="GO:0006207">
    <property type="term" value="P:'de novo' pyrimidine nucleobase biosynthetic process"/>
    <property type="evidence" value="ECO:0007669"/>
    <property type="project" value="InterPro"/>
</dbReference>
<dbReference type="GO" id="GO:0004088">
    <property type="term" value="F:carbamoyl-phosphate synthase (glutamine-hydrolyzing) activity"/>
    <property type="evidence" value="ECO:0007669"/>
    <property type="project" value="UniProtKB-UniRule"/>
</dbReference>
<feature type="binding site" evidence="11">
    <location>
        <position position="265"/>
    </location>
    <ligand>
        <name>L-glutamine</name>
        <dbReference type="ChEBI" id="CHEBI:58359"/>
    </ligand>
</feature>
<dbReference type="GO" id="GO:0006526">
    <property type="term" value="P:L-arginine biosynthetic process"/>
    <property type="evidence" value="ECO:0007669"/>
    <property type="project" value="UniProtKB-UniRule"/>
</dbReference>
<dbReference type="NCBIfam" id="NF009475">
    <property type="entry name" value="PRK12838.1"/>
    <property type="match status" value="1"/>
</dbReference>
<feature type="binding site" evidence="11">
    <location>
        <position position="239"/>
    </location>
    <ligand>
        <name>L-glutamine</name>
        <dbReference type="ChEBI" id="CHEBI:58359"/>
    </ligand>
</feature>
<evidence type="ECO:0000313" key="14">
    <source>
        <dbReference type="EMBL" id="TMQ72524.1"/>
    </source>
</evidence>